<dbReference type="Proteomes" id="UP001044222">
    <property type="component" value="Unassembled WGS sequence"/>
</dbReference>
<evidence type="ECO:0000256" key="1">
    <source>
        <dbReference type="SAM" id="Phobius"/>
    </source>
</evidence>
<keyword evidence="1" id="KW-0472">Membrane</keyword>
<dbReference type="EMBL" id="JAFIRN010000005">
    <property type="protein sequence ID" value="KAG5848216.1"/>
    <property type="molecule type" value="Genomic_DNA"/>
</dbReference>
<keyword evidence="3" id="KW-1185">Reference proteome</keyword>
<feature type="transmembrane region" description="Helical" evidence="1">
    <location>
        <begin position="213"/>
        <end position="229"/>
    </location>
</feature>
<evidence type="ECO:0000313" key="3">
    <source>
        <dbReference type="Proteomes" id="UP001044222"/>
    </source>
</evidence>
<proteinExistence type="predicted"/>
<gene>
    <name evidence="2" type="ORF">ANANG_G00096100</name>
</gene>
<keyword evidence="1" id="KW-1133">Transmembrane helix</keyword>
<feature type="transmembrane region" description="Helical" evidence="1">
    <location>
        <begin position="179"/>
        <end position="201"/>
    </location>
</feature>
<comment type="caution">
    <text evidence="2">The sequence shown here is derived from an EMBL/GenBank/DDBJ whole genome shotgun (WGS) entry which is preliminary data.</text>
</comment>
<keyword evidence="1" id="KW-0812">Transmembrane</keyword>
<organism evidence="2 3">
    <name type="scientific">Anguilla anguilla</name>
    <name type="common">European freshwater eel</name>
    <name type="synonym">Muraena anguilla</name>
    <dbReference type="NCBI Taxonomy" id="7936"/>
    <lineage>
        <taxon>Eukaryota</taxon>
        <taxon>Metazoa</taxon>
        <taxon>Chordata</taxon>
        <taxon>Craniata</taxon>
        <taxon>Vertebrata</taxon>
        <taxon>Euteleostomi</taxon>
        <taxon>Actinopterygii</taxon>
        <taxon>Neopterygii</taxon>
        <taxon>Teleostei</taxon>
        <taxon>Anguilliformes</taxon>
        <taxon>Anguillidae</taxon>
        <taxon>Anguilla</taxon>
    </lineage>
</organism>
<dbReference type="AlphaFoldDB" id="A0A9D3S0N8"/>
<name>A0A9D3S0N8_ANGAN</name>
<sequence>MADSGVEMSPHPPKEPLMGTNPPIELWVGFVNDVPLVGTSADMVDGFIALLLGDLKTAEAKGYKGFLESAGIDELKPGSILQNHEGQTVIGCSAKVSKDINDFIIQAVQKPGASATVRATNAAKSGVKLRENLTKSFKALRDKLKEGGIDLDKDVKKADRSNRNEHVFNNALLKLYRGILGTLFALLVIGWCSLSASKIFISTLAMEGQQLLVAYPCALLYGVFALLTVF</sequence>
<reference evidence="2" key="1">
    <citation type="submission" date="2021-01" db="EMBL/GenBank/DDBJ databases">
        <title>A chromosome-scale assembly of European eel, Anguilla anguilla.</title>
        <authorList>
            <person name="Henkel C."/>
            <person name="Jong-Raadsen S.A."/>
            <person name="Dufour S."/>
            <person name="Weltzien F.-A."/>
            <person name="Palstra A.P."/>
            <person name="Pelster B."/>
            <person name="Spaink H.P."/>
            <person name="Van Den Thillart G.E."/>
            <person name="Jansen H."/>
            <person name="Zahm M."/>
            <person name="Klopp C."/>
            <person name="Cedric C."/>
            <person name="Louis A."/>
            <person name="Berthelot C."/>
            <person name="Parey E."/>
            <person name="Roest Crollius H."/>
            <person name="Montfort J."/>
            <person name="Robinson-Rechavi M."/>
            <person name="Bucao C."/>
            <person name="Bouchez O."/>
            <person name="Gislard M."/>
            <person name="Lluch J."/>
            <person name="Milhes M."/>
            <person name="Lampietro C."/>
            <person name="Lopez Roques C."/>
            <person name="Donnadieu C."/>
            <person name="Braasch I."/>
            <person name="Desvignes T."/>
            <person name="Postlethwait J."/>
            <person name="Bobe J."/>
            <person name="Guiguen Y."/>
            <person name="Dirks R."/>
        </authorList>
    </citation>
    <scope>NUCLEOTIDE SEQUENCE</scope>
    <source>
        <strain evidence="2">Tag_6206</strain>
        <tissue evidence="2">Liver</tissue>
    </source>
</reference>
<protein>
    <submittedName>
        <fullName evidence="2">Uncharacterized protein</fullName>
    </submittedName>
</protein>
<evidence type="ECO:0000313" key="2">
    <source>
        <dbReference type="EMBL" id="KAG5848216.1"/>
    </source>
</evidence>
<accession>A0A9D3S0N8</accession>